<evidence type="ECO:0000259" key="1">
    <source>
        <dbReference type="Pfam" id="PF01755"/>
    </source>
</evidence>
<organism evidence="2 3">
    <name type="scientific">Avibacterium paragallinarum</name>
    <name type="common">Haemophilus gallinarum</name>
    <dbReference type="NCBI Taxonomy" id="728"/>
    <lineage>
        <taxon>Bacteria</taxon>
        <taxon>Pseudomonadati</taxon>
        <taxon>Pseudomonadota</taxon>
        <taxon>Gammaproteobacteria</taxon>
        <taxon>Pasteurellales</taxon>
        <taxon>Pasteurellaceae</taxon>
        <taxon>Avibacterium</taxon>
    </lineage>
</organism>
<proteinExistence type="predicted"/>
<sequence length="234" mass="26740">MGGYNAERTNERTLPPIFVISLKHSSRREFISARLLSLGLSFEFFDAVYGKELEENDLAKVDFSFYSKEYNSLKPLTLGEIGCAMSHIKLYEHIVKNNISEAIILEDDAIVSLYFEDILRAALKKLSSSKEILFLDHGKAKVWPLMRSLPERYRLARYRSPSRKSKRCIIKTTAYLITLNGAKKLLKQAYPIRMPADFLTGLLQLTGIKAYGIEPPCVFGSNDSEIDKIENRYE</sequence>
<dbReference type="AlphaFoldDB" id="A0AAE5TIN4"/>
<dbReference type="EMBL" id="QJPJ01000022">
    <property type="protein sequence ID" value="PXZ38223.1"/>
    <property type="molecule type" value="Genomic_DNA"/>
</dbReference>
<protein>
    <submittedName>
        <fullName evidence="2">LPS biosynthesis glycosyltransferase</fullName>
    </submittedName>
</protein>
<dbReference type="CDD" id="cd06532">
    <property type="entry name" value="Glyco_transf_25"/>
    <property type="match status" value="1"/>
</dbReference>
<accession>A0AAE5TIN4</accession>
<feature type="domain" description="Glycosyl transferase family 25" evidence="1">
    <location>
        <begin position="16"/>
        <end position="200"/>
    </location>
</feature>
<gene>
    <name evidence="2" type="ORF">DM482_10475</name>
</gene>
<dbReference type="InterPro" id="IPR002654">
    <property type="entry name" value="Glyco_trans_25"/>
</dbReference>
<dbReference type="Proteomes" id="UP000247594">
    <property type="component" value="Unassembled WGS sequence"/>
</dbReference>
<evidence type="ECO:0000313" key="2">
    <source>
        <dbReference type="EMBL" id="PXZ38223.1"/>
    </source>
</evidence>
<dbReference type="RefSeq" id="WP_110503405.1">
    <property type="nucleotide sequence ID" value="NZ_QJPJ01000022.1"/>
</dbReference>
<reference evidence="2 3" key="1">
    <citation type="submission" date="2018-06" db="EMBL/GenBank/DDBJ databases">
        <authorList>
            <person name="Teymurazov M."/>
            <person name="Kislichkina A."/>
            <person name="Abaymova A."/>
            <person name="Mukhina T."/>
            <person name="Mayskaya N."/>
            <person name="Svetoch E."/>
            <person name="Bogun A."/>
        </authorList>
    </citation>
    <scope>NUCLEOTIDE SEQUENCE [LARGE SCALE GENOMIC DNA]</scope>
    <source>
        <strain evidence="2 3">SCPM-O-B-8406</strain>
    </source>
</reference>
<name>A0AAE5TIN4_AVIPA</name>
<comment type="caution">
    <text evidence="2">The sequence shown here is derived from an EMBL/GenBank/DDBJ whole genome shotgun (WGS) entry which is preliminary data.</text>
</comment>
<evidence type="ECO:0000313" key="3">
    <source>
        <dbReference type="Proteomes" id="UP000247594"/>
    </source>
</evidence>
<dbReference type="Pfam" id="PF01755">
    <property type="entry name" value="Glyco_transf_25"/>
    <property type="match status" value="1"/>
</dbReference>